<protein>
    <submittedName>
        <fullName evidence="1">Uncharacterized protein</fullName>
    </submittedName>
</protein>
<dbReference type="AlphaFoldDB" id="A0AAV7AMP0"/>
<comment type="caution">
    <text evidence="1">The sequence shown here is derived from an EMBL/GenBank/DDBJ whole genome shotgun (WGS) entry which is preliminary data.</text>
</comment>
<sequence length="77" mass="9110">MVDLIESLHLSRESRQEKYSELSQFPAIECFKRRSRRPPQCLPQHKELKAFLSNLSEVHLLSLSFQDVCLQWSFGFI</sequence>
<evidence type="ECO:0000313" key="2">
    <source>
        <dbReference type="Proteomes" id="UP000824782"/>
    </source>
</evidence>
<reference evidence="1" key="1">
    <citation type="thesis" date="2020" institute="ProQuest LLC" country="789 East Eisenhower Parkway, Ann Arbor, MI, USA">
        <title>Comparative Genomics and Chromosome Evolution.</title>
        <authorList>
            <person name="Mudd A.B."/>
        </authorList>
    </citation>
    <scope>NUCLEOTIDE SEQUENCE</scope>
    <source>
        <strain evidence="1">237g6f4</strain>
        <tissue evidence="1">Blood</tissue>
    </source>
</reference>
<name>A0AAV7AMP0_ENGPU</name>
<keyword evidence="2" id="KW-1185">Reference proteome</keyword>
<dbReference type="Proteomes" id="UP000824782">
    <property type="component" value="Unassembled WGS sequence"/>
</dbReference>
<gene>
    <name evidence="1" type="ORF">GDO81_014973</name>
</gene>
<proteinExistence type="predicted"/>
<organism evidence="1 2">
    <name type="scientific">Engystomops pustulosus</name>
    <name type="common">Tungara frog</name>
    <name type="synonym">Physalaemus pustulosus</name>
    <dbReference type="NCBI Taxonomy" id="76066"/>
    <lineage>
        <taxon>Eukaryota</taxon>
        <taxon>Metazoa</taxon>
        <taxon>Chordata</taxon>
        <taxon>Craniata</taxon>
        <taxon>Vertebrata</taxon>
        <taxon>Euteleostomi</taxon>
        <taxon>Amphibia</taxon>
        <taxon>Batrachia</taxon>
        <taxon>Anura</taxon>
        <taxon>Neobatrachia</taxon>
        <taxon>Hyloidea</taxon>
        <taxon>Leptodactylidae</taxon>
        <taxon>Leiuperinae</taxon>
        <taxon>Engystomops</taxon>
    </lineage>
</organism>
<dbReference type="EMBL" id="WNYA01000007">
    <property type="protein sequence ID" value="KAG8560421.1"/>
    <property type="molecule type" value="Genomic_DNA"/>
</dbReference>
<accession>A0AAV7AMP0</accession>
<evidence type="ECO:0000313" key="1">
    <source>
        <dbReference type="EMBL" id="KAG8560421.1"/>
    </source>
</evidence>